<dbReference type="InterPro" id="IPR011009">
    <property type="entry name" value="Kinase-like_dom_sf"/>
</dbReference>
<dbReference type="EMBL" id="OOIL02000001">
    <property type="protein sequence ID" value="VFQ58271.1"/>
    <property type="molecule type" value="Genomic_DNA"/>
</dbReference>
<dbReference type="InterPro" id="IPR000719">
    <property type="entry name" value="Prot_kinase_dom"/>
</dbReference>
<sequence length="370" mass="40897">MIIGGCSLGILLTAAACIICYTWKEYKNLSSPKSQVSKRHIRRKESFGEKSGSSGMIIFEGYTMDFDLEDLLSASAEILGKGTSGVVYKANVEDATTVVVKRLKEVSVGRKEFEQHLMVVGSIVHENVAPLRAYFYSKDEKLMLYDYYTQGSASALIHENRGAGGRIPLDWETRVRIAVGAARGIACIHGQSGGKLVHGNIKSSNIFLNSKHYGCVSDLGLATLIAPMTKPLTQSGGYCPPEVTDTRKATQASDVFSFGVLLLELLTGRFPLVKNGDDIVHIVRWAHSVVREEWTAEVFDVELLRGPHSVEDEMVEMLRIGMDCVVRVPDQRPRMVDVVKMVESIRRVKPGNPKTCRDKKVVQELPIDIP</sequence>
<dbReference type="SUPFAM" id="SSF56112">
    <property type="entry name" value="Protein kinase-like (PK-like)"/>
    <property type="match status" value="1"/>
</dbReference>
<feature type="binding site" evidence="3">
    <location>
        <position position="101"/>
    </location>
    <ligand>
        <name>ATP</name>
        <dbReference type="ChEBI" id="CHEBI:30616"/>
    </ligand>
</feature>
<evidence type="ECO:0000259" key="4">
    <source>
        <dbReference type="PROSITE" id="PS50011"/>
    </source>
</evidence>
<dbReference type="FunFam" id="3.30.200.20:FF:000307">
    <property type="entry name" value="pollen receptor-like kinase 1"/>
    <property type="match status" value="1"/>
</dbReference>
<dbReference type="Gene3D" id="3.30.200.20">
    <property type="entry name" value="Phosphorylase Kinase, domain 1"/>
    <property type="match status" value="1"/>
</dbReference>
<dbReference type="AlphaFoldDB" id="A0A484JY17"/>
<keyword evidence="1 3" id="KW-0547">Nucleotide-binding</keyword>
<dbReference type="InterPro" id="IPR001245">
    <property type="entry name" value="Ser-Thr/Tyr_kinase_cat_dom"/>
</dbReference>
<evidence type="ECO:0000313" key="5">
    <source>
        <dbReference type="EMBL" id="VFQ58271.1"/>
    </source>
</evidence>
<accession>A0A484JY17</accession>
<dbReference type="InterPro" id="IPR050994">
    <property type="entry name" value="At_inactive_RLKs"/>
</dbReference>
<gene>
    <name evidence="5" type="ORF">CCAM_LOCUS47</name>
</gene>
<proteinExistence type="predicted"/>
<protein>
    <recommendedName>
        <fullName evidence="4">Protein kinase domain-containing protein</fullName>
    </recommendedName>
</protein>
<feature type="domain" description="Protein kinase" evidence="4">
    <location>
        <begin position="73"/>
        <end position="345"/>
    </location>
</feature>
<dbReference type="FunFam" id="1.10.510.10:FF:000095">
    <property type="entry name" value="protein STRUBBELIG-RECEPTOR FAMILY 8"/>
    <property type="match status" value="1"/>
</dbReference>
<evidence type="ECO:0000256" key="1">
    <source>
        <dbReference type="ARBA" id="ARBA00022741"/>
    </source>
</evidence>
<dbReference type="InterPro" id="IPR017441">
    <property type="entry name" value="Protein_kinase_ATP_BS"/>
</dbReference>
<organism evidence="5 6">
    <name type="scientific">Cuscuta campestris</name>
    <dbReference type="NCBI Taxonomy" id="132261"/>
    <lineage>
        <taxon>Eukaryota</taxon>
        <taxon>Viridiplantae</taxon>
        <taxon>Streptophyta</taxon>
        <taxon>Embryophyta</taxon>
        <taxon>Tracheophyta</taxon>
        <taxon>Spermatophyta</taxon>
        <taxon>Magnoliopsida</taxon>
        <taxon>eudicotyledons</taxon>
        <taxon>Gunneridae</taxon>
        <taxon>Pentapetalae</taxon>
        <taxon>asterids</taxon>
        <taxon>lamiids</taxon>
        <taxon>Solanales</taxon>
        <taxon>Convolvulaceae</taxon>
        <taxon>Cuscuteae</taxon>
        <taxon>Cuscuta</taxon>
        <taxon>Cuscuta subgen. Grammica</taxon>
        <taxon>Cuscuta sect. Cleistogrammica</taxon>
    </lineage>
</organism>
<dbReference type="PROSITE" id="PS00107">
    <property type="entry name" value="PROTEIN_KINASE_ATP"/>
    <property type="match status" value="1"/>
</dbReference>
<dbReference type="GO" id="GO:0004672">
    <property type="term" value="F:protein kinase activity"/>
    <property type="evidence" value="ECO:0007669"/>
    <property type="project" value="InterPro"/>
</dbReference>
<keyword evidence="6" id="KW-1185">Reference proteome</keyword>
<dbReference type="Pfam" id="PF07714">
    <property type="entry name" value="PK_Tyr_Ser-Thr"/>
    <property type="match status" value="1"/>
</dbReference>
<evidence type="ECO:0000313" key="6">
    <source>
        <dbReference type="Proteomes" id="UP000595140"/>
    </source>
</evidence>
<dbReference type="OrthoDB" id="676979at2759"/>
<keyword evidence="2 3" id="KW-0067">ATP-binding</keyword>
<dbReference type="GO" id="GO:0005524">
    <property type="term" value="F:ATP binding"/>
    <property type="evidence" value="ECO:0007669"/>
    <property type="project" value="UniProtKB-UniRule"/>
</dbReference>
<evidence type="ECO:0000256" key="2">
    <source>
        <dbReference type="ARBA" id="ARBA00022840"/>
    </source>
</evidence>
<dbReference type="PANTHER" id="PTHR48010:SF1">
    <property type="entry name" value="PROTEIN KINASE DOMAIN-CONTAINING PROTEIN"/>
    <property type="match status" value="1"/>
</dbReference>
<evidence type="ECO:0000256" key="3">
    <source>
        <dbReference type="PROSITE-ProRule" id="PRU10141"/>
    </source>
</evidence>
<dbReference type="PROSITE" id="PS50011">
    <property type="entry name" value="PROTEIN_KINASE_DOM"/>
    <property type="match status" value="1"/>
</dbReference>
<dbReference type="Proteomes" id="UP000595140">
    <property type="component" value="Unassembled WGS sequence"/>
</dbReference>
<reference evidence="5 6" key="1">
    <citation type="submission" date="2018-04" db="EMBL/GenBank/DDBJ databases">
        <authorList>
            <person name="Vogel A."/>
        </authorList>
    </citation>
    <scope>NUCLEOTIDE SEQUENCE [LARGE SCALE GENOMIC DNA]</scope>
</reference>
<name>A0A484JY17_9ASTE</name>
<dbReference type="PANTHER" id="PTHR48010">
    <property type="entry name" value="OS05G0588300 PROTEIN"/>
    <property type="match status" value="1"/>
</dbReference>
<dbReference type="Gene3D" id="1.10.510.10">
    <property type="entry name" value="Transferase(Phosphotransferase) domain 1"/>
    <property type="match status" value="1"/>
</dbReference>